<dbReference type="Pfam" id="PF03140">
    <property type="entry name" value="DUF247"/>
    <property type="match status" value="1"/>
</dbReference>
<feature type="region of interest" description="Disordered" evidence="1">
    <location>
        <begin position="1"/>
        <end position="26"/>
    </location>
</feature>
<comment type="caution">
    <text evidence="3">The sequence shown here is derived from an EMBL/GenBank/DDBJ whole genome shotgun (WGS) entry which is preliminary data.</text>
</comment>
<reference evidence="3 4" key="1">
    <citation type="submission" date="2016-09" db="EMBL/GenBank/DDBJ databases">
        <title>The draft genome of Dichanthelium oligosanthes: A C3 panicoid grass species.</title>
        <authorList>
            <person name="Studer A.J."/>
            <person name="Schnable J.C."/>
            <person name="Brutnell T.P."/>
        </authorList>
    </citation>
    <scope>NUCLEOTIDE SEQUENCE [LARGE SCALE GENOMIC DNA]</scope>
    <source>
        <strain evidence="4">cv. Kellogg 1175</strain>
        <tissue evidence="3">Leaf</tissue>
    </source>
</reference>
<dbReference type="InterPro" id="IPR004158">
    <property type="entry name" value="DUF247_pln"/>
</dbReference>
<accession>A0A1E5WKR2</accession>
<keyword evidence="4" id="KW-1185">Reference proteome</keyword>
<evidence type="ECO:0000256" key="1">
    <source>
        <dbReference type="SAM" id="MobiDB-lite"/>
    </source>
</evidence>
<sequence length="389" mass="44504">MVLGPTPTQSRDRLPEPAEEPKAETKAYEPLAFEGGYLFQAWKEEADEFEADFGKIETKIHRFPPSLRGLGVRYMAPRVVAIGPYHLPSSLEYFFRESSNDLRQMERVKDLAAYHFFRESGHSLEEMFSAVFAVQGHARGVYTRGTTKNMKDDKFAYTMLRDGCFLLQFMLMCTGARHELAPSLLSCLSSNQAVISHDIMLLENQIPWVVIETLRRFRTVPVEEFIAKMGRTLQGSAKARAPLPEPTEEPKAETKAYQPLVFQGGDLVEEAWKKEANEFEADFGKIETKIHRFPPSLRGLGVRYMAPRAVAELTNRETLDFFKTLIKHISGGTLYDHILGEIEDYKLKRWMWIKVRSFVYKNLKIIITVFSIIGVIVGIFKALLSLKKH</sequence>
<protein>
    <submittedName>
        <fullName evidence="3">Uncharacterized protein</fullName>
    </submittedName>
</protein>
<keyword evidence="2" id="KW-1133">Transmembrane helix</keyword>
<evidence type="ECO:0000256" key="2">
    <source>
        <dbReference type="SAM" id="Phobius"/>
    </source>
</evidence>
<organism evidence="3 4">
    <name type="scientific">Dichanthelium oligosanthes</name>
    <dbReference type="NCBI Taxonomy" id="888268"/>
    <lineage>
        <taxon>Eukaryota</taxon>
        <taxon>Viridiplantae</taxon>
        <taxon>Streptophyta</taxon>
        <taxon>Embryophyta</taxon>
        <taxon>Tracheophyta</taxon>
        <taxon>Spermatophyta</taxon>
        <taxon>Magnoliopsida</taxon>
        <taxon>Liliopsida</taxon>
        <taxon>Poales</taxon>
        <taxon>Poaceae</taxon>
        <taxon>PACMAD clade</taxon>
        <taxon>Panicoideae</taxon>
        <taxon>Panicodae</taxon>
        <taxon>Paniceae</taxon>
        <taxon>Dichantheliinae</taxon>
        <taxon>Dichanthelium</taxon>
    </lineage>
</organism>
<dbReference type="EMBL" id="LWDX02003269">
    <property type="protein sequence ID" value="OEL38011.1"/>
    <property type="molecule type" value="Genomic_DNA"/>
</dbReference>
<evidence type="ECO:0000313" key="3">
    <source>
        <dbReference type="EMBL" id="OEL38011.1"/>
    </source>
</evidence>
<name>A0A1E5WKR2_9POAL</name>
<dbReference type="PANTHER" id="PTHR31549:SF256">
    <property type="entry name" value="EXPRESSED PROTEIN"/>
    <property type="match status" value="1"/>
</dbReference>
<dbReference type="Proteomes" id="UP000095767">
    <property type="component" value="Unassembled WGS sequence"/>
</dbReference>
<evidence type="ECO:0000313" key="4">
    <source>
        <dbReference type="Proteomes" id="UP000095767"/>
    </source>
</evidence>
<feature type="compositionally biased region" description="Basic and acidic residues" evidence="1">
    <location>
        <begin position="10"/>
        <end position="26"/>
    </location>
</feature>
<dbReference type="AlphaFoldDB" id="A0A1E5WKR2"/>
<keyword evidence="2" id="KW-0472">Membrane</keyword>
<proteinExistence type="predicted"/>
<dbReference type="OrthoDB" id="1849062at2759"/>
<gene>
    <name evidence="3" type="ORF">BAE44_0000970</name>
</gene>
<dbReference type="PANTHER" id="PTHR31549">
    <property type="entry name" value="PROTEIN, PUTATIVE (DUF247)-RELATED-RELATED"/>
    <property type="match status" value="1"/>
</dbReference>
<keyword evidence="2" id="KW-0812">Transmembrane</keyword>
<feature type="transmembrane region" description="Helical" evidence="2">
    <location>
        <begin position="365"/>
        <end position="384"/>
    </location>
</feature>